<organism evidence="2 3">
    <name type="scientific">Arthrobotrys conoides</name>
    <dbReference type="NCBI Taxonomy" id="74498"/>
    <lineage>
        <taxon>Eukaryota</taxon>
        <taxon>Fungi</taxon>
        <taxon>Dikarya</taxon>
        <taxon>Ascomycota</taxon>
        <taxon>Pezizomycotina</taxon>
        <taxon>Orbiliomycetes</taxon>
        <taxon>Orbiliales</taxon>
        <taxon>Orbiliaceae</taxon>
        <taxon>Arthrobotrys</taxon>
    </lineage>
</organism>
<proteinExistence type="predicted"/>
<dbReference type="InterPro" id="IPR036047">
    <property type="entry name" value="F-box-like_dom_sf"/>
</dbReference>
<comment type="caution">
    <text evidence="2">The sequence shown here is derived from an EMBL/GenBank/DDBJ whole genome shotgun (WGS) entry which is preliminary data.</text>
</comment>
<keyword evidence="3" id="KW-1185">Reference proteome</keyword>
<sequence>MTIGILDLPNEILMNISNHLSYPSILAMRWACHALYDILRQVEVYEMADLLEIELWPLYNAAKDRPQNLKQAFPTCDFFACHLCLKIKRAEGFSNAMMKGKRGKLASGSFVNRVARFCISCGVSTGRYQPGVQFDYGGAGLSHGVVCRGCGKFNQFKGISRLGLCYSCLSRNKLIGRESQIDKDASDAVSASMINSPRRQIKRRA</sequence>
<dbReference type="PROSITE" id="PS50181">
    <property type="entry name" value="FBOX"/>
    <property type="match status" value="1"/>
</dbReference>
<protein>
    <recommendedName>
        <fullName evidence="1">F-box domain-containing protein</fullName>
    </recommendedName>
</protein>
<dbReference type="AlphaFoldDB" id="A0AAN8RKT2"/>
<evidence type="ECO:0000259" key="1">
    <source>
        <dbReference type="PROSITE" id="PS50181"/>
    </source>
</evidence>
<evidence type="ECO:0000313" key="2">
    <source>
        <dbReference type="EMBL" id="KAK6502483.1"/>
    </source>
</evidence>
<accession>A0AAN8RKT2</accession>
<reference evidence="2 3" key="1">
    <citation type="submission" date="2019-10" db="EMBL/GenBank/DDBJ databases">
        <authorList>
            <person name="Palmer J.M."/>
        </authorList>
    </citation>
    <scope>NUCLEOTIDE SEQUENCE [LARGE SCALE GENOMIC DNA]</scope>
    <source>
        <strain evidence="2 3">TWF506</strain>
    </source>
</reference>
<dbReference type="SUPFAM" id="SSF81383">
    <property type="entry name" value="F-box domain"/>
    <property type="match status" value="1"/>
</dbReference>
<dbReference type="InterPro" id="IPR001810">
    <property type="entry name" value="F-box_dom"/>
</dbReference>
<dbReference type="EMBL" id="JAVHJM010000011">
    <property type="protein sequence ID" value="KAK6502483.1"/>
    <property type="molecule type" value="Genomic_DNA"/>
</dbReference>
<dbReference type="Proteomes" id="UP001307849">
    <property type="component" value="Unassembled WGS sequence"/>
</dbReference>
<gene>
    <name evidence="2" type="ORF">TWF506_003065</name>
</gene>
<evidence type="ECO:0000313" key="3">
    <source>
        <dbReference type="Proteomes" id="UP001307849"/>
    </source>
</evidence>
<dbReference type="Pfam" id="PF00646">
    <property type="entry name" value="F-box"/>
    <property type="match status" value="1"/>
</dbReference>
<name>A0AAN8RKT2_9PEZI</name>
<feature type="domain" description="F-box" evidence="1">
    <location>
        <begin position="2"/>
        <end position="48"/>
    </location>
</feature>